<dbReference type="EMBL" id="BGPR01073129">
    <property type="protein sequence ID" value="GBO45824.1"/>
    <property type="molecule type" value="Genomic_DNA"/>
</dbReference>
<dbReference type="AlphaFoldDB" id="A0A4Y2XA84"/>
<reference evidence="3 5" key="1">
    <citation type="journal article" date="2019" name="Sci. Rep.">
        <title>Orb-weaving spider Araneus ventricosus genome elucidates the spidroin gene catalogue.</title>
        <authorList>
            <person name="Kono N."/>
            <person name="Nakamura H."/>
            <person name="Ohtoshi R."/>
            <person name="Moran D.A.P."/>
            <person name="Shinohara A."/>
            <person name="Yoshida Y."/>
            <person name="Fujiwara M."/>
            <person name="Mori M."/>
            <person name="Tomita M."/>
            <person name="Arakawa K."/>
        </authorList>
    </citation>
    <scope>NUCLEOTIDE SEQUENCE [LARGE SCALE GENOMIC DNA]</scope>
</reference>
<dbReference type="EMBL" id="BGPR01073136">
    <property type="protein sequence ID" value="GBO45831.1"/>
    <property type="molecule type" value="Genomic_DNA"/>
</dbReference>
<protein>
    <submittedName>
        <fullName evidence="3">Uncharacterized protein</fullName>
    </submittedName>
</protein>
<dbReference type="Proteomes" id="UP000499080">
    <property type="component" value="Unassembled WGS sequence"/>
</dbReference>
<keyword evidence="5" id="KW-1185">Reference proteome</keyword>
<gene>
    <name evidence="3" type="ORF">AVEN_141015_1</name>
    <name evidence="4" type="ORF">AVEN_172187_1</name>
    <name evidence="1" type="ORF">AVEN_18288_1</name>
    <name evidence="2" type="ORF">AVEN_48058_1</name>
</gene>
<proteinExistence type="predicted"/>
<accession>A0A4Y2XA84</accession>
<dbReference type="EMBL" id="BGPR01073131">
    <property type="protein sequence ID" value="GBO45827.1"/>
    <property type="molecule type" value="Genomic_DNA"/>
</dbReference>
<sequence length="72" mass="8136">MPCSLQYRPPPPPEDVGYLFCRRSFPPCVRIAAFIESGNVTTDGKYVDSIWKLQGFLTGSKASRWTPNEIRS</sequence>
<evidence type="ECO:0000313" key="5">
    <source>
        <dbReference type="Proteomes" id="UP000499080"/>
    </source>
</evidence>
<name>A0A4Y2XA84_ARAVE</name>
<evidence type="ECO:0000313" key="4">
    <source>
        <dbReference type="EMBL" id="GBO45831.1"/>
    </source>
</evidence>
<dbReference type="EMBL" id="BGPR01073135">
    <property type="protein sequence ID" value="GBO45830.1"/>
    <property type="molecule type" value="Genomic_DNA"/>
</dbReference>
<evidence type="ECO:0000313" key="1">
    <source>
        <dbReference type="EMBL" id="GBO45824.1"/>
    </source>
</evidence>
<comment type="caution">
    <text evidence="3">The sequence shown here is derived from an EMBL/GenBank/DDBJ whole genome shotgun (WGS) entry which is preliminary data.</text>
</comment>
<evidence type="ECO:0000313" key="2">
    <source>
        <dbReference type="EMBL" id="GBO45827.1"/>
    </source>
</evidence>
<evidence type="ECO:0000313" key="3">
    <source>
        <dbReference type="EMBL" id="GBO45830.1"/>
    </source>
</evidence>
<organism evidence="3 5">
    <name type="scientific">Araneus ventricosus</name>
    <name type="common">Orbweaver spider</name>
    <name type="synonym">Epeira ventricosa</name>
    <dbReference type="NCBI Taxonomy" id="182803"/>
    <lineage>
        <taxon>Eukaryota</taxon>
        <taxon>Metazoa</taxon>
        <taxon>Ecdysozoa</taxon>
        <taxon>Arthropoda</taxon>
        <taxon>Chelicerata</taxon>
        <taxon>Arachnida</taxon>
        <taxon>Araneae</taxon>
        <taxon>Araneomorphae</taxon>
        <taxon>Entelegynae</taxon>
        <taxon>Araneoidea</taxon>
        <taxon>Araneidae</taxon>
        <taxon>Araneus</taxon>
    </lineage>
</organism>